<evidence type="ECO:0000313" key="3">
    <source>
        <dbReference type="Proteomes" id="UP000419138"/>
    </source>
</evidence>
<name>A0A646KL92_STRJU</name>
<dbReference type="OrthoDB" id="4558679at2"/>
<accession>A0A646KL92</accession>
<feature type="transmembrane region" description="Helical" evidence="1">
    <location>
        <begin position="106"/>
        <end position="135"/>
    </location>
</feature>
<protein>
    <recommendedName>
        <fullName evidence="4">Integral membrane protein</fullName>
    </recommendedName>
</protein>
<dbReference type="AlphaFoldDB" id="A0A646KL92"/>
<evidence type="ECO:0008006" key="4">
    <source>
        <dbReference type="Google" id="ProtNLM"/>
    </source>
</evidence>
<sequence>MGAGSALRLTHTAVLAAVCVIVSGLGHDLSSGAAPSPQGYALALPPVCAIAWRLTRRRRSAPAVVTASALLQLALHVLFGLAPHGASPGPAHGGHPAMREAPLTGLLAPALLTSLTYGMAGAHVLAGAVCGWWLWRGEHALVQLARALALFLGGRLRFALTVLTGAYSGLPVFWAPVGRRAPALLPASLEPLRALYRRGPPLLPS</sequence>
<feature type="transmembrane region" description="Helical" evidence="1">
    <location>
        <begin position="62"/>
        <end position="86"/>
    </location>
</feature>
<reference evidence="2 3" key="1">
    <citation type="submission" date="2019-05" db="EMBL/GenBank/DDBJ databases">
        <title>Comparative genomics and metabolomics analyses of clavulanic acid producing Streptomyces species provides insight into specialized metabolism and evolution of beta-lactam biosynthetic gene clusters.</title>
        <authorList>
            <person name="Moore M.A."/>
            <person name="Cruz-Morales P."/>
            <person name="Barona Gomez F."/>
            <person name="Kapil T."/>
        </authorList>
    </citation>
    <scope>NUCLEOTIDE SEQUENCE [LARGE SCALE GENOMIC DNA]</scope>
    <source>
        <strain evidence="2 3">NRRL 5741</strain>
    </source>
</reference>
<gene>
    <name evidence="2" type="ORF">FF041_23285</name>
</gene>
<feature type="transmembrane region" description="Helical" evidence="1">
    <location>
        <begin position="156"/>
        <end position="177"/>
    </location>
</feature>
<keyword evidence="3" id="KW-1185">Reference proteome</keyword>
<keyword evidence="1" id="KW-0472">Membrane</keyword>
<evidence type="ECO:0000313" key="2">
    <source>
        <dbReference type="EMBL" id="MQT03003.1"/>
    </source>
</evidence>
<organism evidence="2 3">
    <name type="scientific">Streptomyces jumonjinensis</name>
    <dbReference type="NCBI Taxonomy" id="1945"/>
    <lineage>
        <taxon>Bacteria</taxon>
        <taxon>Bacillati</taxon>
        <taxon>Actinomycetota</taxon>
        <taxon>Actinomycetes</taxon>
        <taxon>Kitasatosporales</taxon>
        <taxon>Streptomycetaceae</taxon>
        <taxon>Streptomyces</taxon>
    </lineage>
</organism>
<keyword evidence="1" id="KW-0812">Transmembrane</keyword>
<dbReference type="EMBL" id="VCLA01000160">
    <property type="protein sequence ID" value="MQT03003.1"/>
    <property type="molecule type" value="Genomic_DNA"/>
</dbReference>
<evidence type="ECO:0000256" key="1">
    <source>
        <dbReference type="SAM" id="Phobius"/>
    </source>
</evidence>
<dbReference type="Proteomes" id="UP000419138">
    <property type="component" value="Unassembled WGS sequence"/>
</dbReference>
<keyword evidence="1" id="KW-1133">Transmembrane helix</keyword>
<proteinExistence type="predicted"/>
<comment type="caution">
    <text evidence="2">The sequence shown here is derived from an EMBL/GenBank/DDBJ whole genome shotgun (WGS) entry which is preliminary data.</text>
</comment>